<dbReference type="InterPro" id="IPR018253">
    <property type="entry name" value="DnaJ_domain_CS"/>
</dbReference>
<gene>
    <name evidence="9" type="ORF">CVLEPA_LOCUS172</name>
</gene>
<dbReference type="Pfam" id="PF00085">
    <property type="entry name" value="Thioredoxin"/>
    <property type="match status" value="1"/>
</dbReference>
<comment type="function">
    <text evidence="4">Plays an important role in regulating the size of autophagosomes during the formation process.</text>
</comment>
<dbReference type="PANTHER" id="PTHR44303">
    <property type="entry name" value="DNAJ HOMOLOG SUBFAMILY C MEMBER 16"/>
    <property type="match status" value="1"/>
</dbReference>
<feature type="domain" description="J" evidence="8">
    <location>
        <begin position="24"/>
        <end position="88"/>
    </location>
</feature>
<protein>
    <recommendedName>
        <fullName evidence="2">DnaJ homolog subfamily C member 16</fullName>
    </recommendedName>
    <alternativeName>
        <fullName evidence="5">Endoplasmic reticulum DNA J domain-containing protein 8</fullName>
    </alternativeName>
</protein>
<evidence type="ECO:0000256" key="1">
    <source>
        <dbReference type="ARBA" id="ARBA00004163"/>
    </source>
</evidence>
<dbReference type="InterPro" id="IPR001623">
    <property type="entry name" value="DnaJ_domain"/>
</dbReference>
<dbReference type="PROSITE" id="PS00636">
    <property type="entry name" value="DNAJ_1"/>
    <property type="match status" value="1"/>
</dbReference>
<feature type="compositionally biased region" description="Polar residues" evidence="6">
    <location>
        <begin position="751"/>
        <end position="788"/>
    </location>
</feature>
<evidence type="ECO:0000256" key="4">
    <source>
        <dbReference type="ARBA" id="ARBA00035002"/>
    </source>
</evidence>
<evidence type="ECO:0000256" key="6">
    <source>
        <dbReference type="SAM" id="MobiDB-lite"/>
    </source>
</evidence>
<dbReference type="InterPro" id="IPR036869">
    <property type="entry name" value="J_dom_sf"/>
</dbReference>
<comment type="subcellular location">
    <subcellularLocation>
        <location evidence="1">Endoplasmic reticulum membrane</location>
        <topology evidence="1">Single-pass type IV membrane protein</topology>
    </subcellularLocation>
</comment>
<reference evidence="9 10" key="1">
    <citation type="submission" date="2024-02" db="EMBL/GenBank/DDBJ databases">
        <authorList>
            <person name="Daric V."/>
            <person name="Darras S."/>
        </authorList>
    </citation>
    <scope>NUCLEOTIDE SEQUENCE [LARGE SCALE GENOMIC DNA]</scope>
</reference>
<keyword evidence="3" id="KW-0072">Autophagy</keyword>
<dbReference type="InterPro" id="IPR013766">
    <property type="entry name" value="Thioredoxin_domain"/>
</dbReference>
<dbReference type="SUPFAM" id="SSF52833">
    <property type="entry name" value="Thioredoxin-like"/>
    <property type="match status" value="1"/>
</dbReference>
<sequence>MFRTIIFTIIILNIFNIFAKEQFDPYQVLNVAKSASTADIRRAYRKLAKECHPDKNDSPDAQDKFIQLQQAYEVLSNEEKRKEYDNHGFGSDSSQNWASQRTHFQQNFRFSDFFGNDFYDFDSSDDTSSRSISNYKFYKQVLPNSHLTPQVLYVYSTFCAQCIVILRTSWERAAQDLEKLGLGVGTVDTTFTKRIAASLRVSKVPTTVVIFQEQYSYYQGIISYENLKNFVNQQLPHYLVKIVTSSNADKFLRKVEMDDKPRVLLFSKQLSPTLLYKLMAMKHQKYIEFGFVSFATSGWYKVGRKFGVKDSSGPSLLVFKENPLKPAVTLQSSDMPQGAVNDLLSRHHYMTVPRITSPTVFDDLCPPPSDHTYHMQFCAIFATNPKHRSYKEAVENLRQSVAIAIEKDDQISDWLKFVFVLDSTQPAFVRSLSGREDLPSDPAIYLIWRRGKKRASASTVSSEFLNSYKNLDYGFQKFLALALETSRQQQFERDVQLLPIQDELGPHLIMRYIYDAWSSVVRFYNQLHLLGEQEVMLFLITSVIMILSIMSTCSGFLSKLQKNLSPPQSAGEEELPPSTEEEEEFEVEVEEVGDPEDVGGFLDCVTELKPSTYEQFVLHQKRGHMTVVFLLDGQDDMTEDWMKIVKSYARDPRLHFVYLDLSSFMSWFVELRKASSAQPHGGDDDVITTPGLSSLHSNSDEHLLPSCGKRTDLSARGTALALNGSKHWYCIFVPREGRSLNHGNVIHDVPYTSSNNDVCSGDKPQSSKDSAPRNINQTQAESGNSNPSGGVESSEKAGPAESGSSYLDSLTHWMDRVCEGQLPRLYVRQWPGLYTRSPDVSDNEDK</sequence>
<feature type="signal peptide" evidence="7">
    <location>
        <begin position="1"/>
        <end position="19"/>
    </location>
</feature>
<evidence type="ECO:0000256" key="2">
    <source>
        <dbReference type="ARBA" id="ARBA00020921"/>
    </source>
</evidence>
<dbReference type="SUPFAM" id="SSF46565">
    <property type="entry name" value="Chaperone J-domain"/>
    <property type="match status" value="1"/>
</dbReference>
<dbReference type="PROSITE" id="PS50076">
    <property type="entry name" value="DNAJ_2"/>
    <property type="match status" value="1"/>
</dbReference>
<dbReference type="PANTHER" id="PTHR44303:SF2">
    <property type="entry name" value="DNAJ HOMOLOG SUBFAMILY C MEMBER 16"/>
    <property type="match status" value="1"/>
</dbReference>
<feature type="chain" id="PRO_5047042462" description="DnaJ homolog subfamily C member 16" evidence="7">
    <location>
        <begin position="20"/>
        <end position="846"/>
    </location>
</feature>
<evidence type="ECO:0000313" key="10">
    <source>
        <dbReference type="Proteomes" id="UP001642483"/>
    </source>
</evidence>
<accession>A0ABP0EUW3</accession>
<dbReference type="Pfam" id="PF00226">
    <property type="entry name" value="DnaJ"/>
    <property type="match status" value="1"/>
</dbReference>
<evidence type="ECO:0000259" key="8">
    <source>
        <dbReference type="PROSITE" id="PS50076"/>
    </source>
</evidence>
<comment type="caution">
    <text evidence="9">The sequence shown here is derived from an EMBL/GenBank/DDBJ whole genome shotgun (WGS) entry which is preliminary data.</text>
</comment>
<proteinExistence type="predicted"/>
<keyword evidence="10" id="KW-1185">Reference proteome</keyword>
<dbReference type="Gene3D" id="3.40.30.10">
    <property type="entry name" value="Glutaredoxin"/>
    <property type="match status" value="1"/>
</dbReference>
<evidence type="ECO:0000256" key="5">
    <source>
        <dbReference type="ARBA" id="ARBA00035043"/>
    </source>
</evidence>
<dbReference type="SMART" id="SM00271">
    <property type="entry name" value="DnaJ"/>
    <property type="match status" value="1"/>
</dbReference>
<keyword evidence="7" id="KW-0732">Signal</keyword>
<evidence type="ECO:0000313" key="9">
    <source>
        <dbReference type="EMBL" id="CAK8671153.1"/>
    </source>
</evidence>
<dbReference type="InterPro" id="IPR036249">
    <property type="entry name" value="Thioredoxin-like_sf"/>
</dbReference>
<dbReference type="Proteomes" id="UP001642483">
    <property type="component" value="Unassembled WGS sequence"/>
</dbReference>
<dbReference type="EMBL" id="CAWYQH010000001">
    <property type="protein sequence ID" value="CAK8671153.1"/>
    <property type="molecule type" value="Genomic_DNA"/>
</dbReference>
<dbReference type="Gene3D" id="1.10.287.110">
    <property type="entry name" value="DnaJ domain"/>
    <property type="match status" value="1"/>
</dbReference>
<evidence type="ECO:0000256" key="7">
    <source>
        <dbReference type="SAM" id="SignalP"/>
    </source>
</evidence>
<organism evidence="9 10">
    <name type="scientific">Clavelina lepadiformis</name>
    <name type="common">Light-bulb sea squirt</name>
    <name type="synonym">Ascidia lepadiformis</name>
    <dbReference type="NCBI Taxonomy" id="159417"/>
    <lineage>
        <taxon>Eukaryota</taxon>
        <taxon>Metazoa</taxon>
        <taxon>Chordata</taxon>
        <taxon>Tunicata</taxon>
        <taxon>Ascidiacea</taxon>
        <taxon>Aplousobranchia</taxon>
        <taxon>Clavelinidae</taxon>
        <taxon>Clavelina</taxon>
    </lineage>
</organism>
<feature type="region of interest" description="Disordered" evidence="6">
    <location>
        <begin position="751"/>
        <end position="806"/>
    </location>
</feature>
<name>A0ABP0EUW3_CLALP</name>
<dbReference type="PRINTS" id="PR00625">
    <property type="entry name" value="JDOMAIN"/>
</dbReference>
<evidence type="ECO:0000256" key="3">
    <source>
        <dbReference type="ARBA" id="ARBA00023006"/>
    </source>
</evidence>
<feature type="region of interest" description="Disordered" evidence="6">
    <location>
        <begin position="676"/>
        <end position="703"/>
    </location>
</feature>
<dbReference type="InterPro" id="IPR052448">
    <property type="entry name" value="DnaJ_C16_autophagy_reg"/>
</dbReference>
<dbReference type="CDD" id="cd06257">
    <property type="entry name" value="DnaJ"/>
    <property type="match status" value="1"/>
</dbReference>